<reference evidence="1" key="1">
    <citation type="submission" date="2018-06" db="EMBL/GenBank/DDBJ databases">
        <authorList>
            <person name="Zhirakovskaya E."/>
        </authorList>
    </citation>
    <scope>NUCLEOTIDE SEQUENCE</scope>
</reference>
<name>A0A3B0YFM9_9ZZZZ</name>
<gene>
    <name evidence="1" type="ORF">MNBD_GAMMA13-979</name>
</gene>
<dbReference type="AlphaFoldDB" id="A0A3B0YFM9"/>
<evidence type="ECO:0000313" key="1">
    <source>
        <dbReference type="EMBL" id="VAW75550.1"/>
    </source>
</evidence>
<dbReference type="EMBL" id="UOFK01000082">
    <property type="protein sequence ID" value="VAW75550.1"/>
    <property type="molecule type" value="Genomic_DNA"/>
</dbReference>
<sequence>MPITDQNAITQGLANIKLESLKLSEEIIELIENDLREGTIDSSDILELLRG</sequence>
<accession>A0A3B0YFM9</accession>
<protein>
    <submittedName>
        <fullName evidence="1">Uncharacterized protein</fullName>
    </submittedName>
</protein>
<organism evidence="1">
    <name type="scientific">hydrothermal vent metagenome</name>
    <dbReference type="NCBI Taxonomy" id="652676"/>
    <lineage>
        <taxon>unclassified sequences</taxon>
        <taxon>metagenomes</taxon>
        <taxon>ecological metagenomes</taxon>
    </lineage>
</organism>
<proteinExistence type="predicted"/>